<dbReference type="InterPro" id="IPR000160">
    <property type="entry name" value="GGDEF_dom"/>
</dbReference>
<dbReference type="SMART" id="SM01079">
    <property type="entry name" value="CHASE"/>
    <property type="match status" value="1"/>
</dbReference>
<evidence type="ECO:0000256" key="1">
    <source>
        <dbReference type="ARBA" id="ARBA00004370"/>
    </source>
</evidence>
<proteinExistence type="predicted"/>
<dbReference type="PROSITE" id="PS50839">
    <property type="entry name" value="CHASE"/>
    <property type="match status" value="1"/>
</dbReference>
<keyword evidence="2 5" id="KW-0812">Transmembrane</keyword>
<organism evidence="8 9">
    <name type="scientific">Marinobacterium aestuariivivens</name>
    <dbReference type="NCBI Taxonomy" id="1698799"/>
    <lineage>
        <taxon>Bacteria</taxon>
        <taxon>Pseudomonadati</taxon>
        <taxon>Pseudomonadota</taxon>
        <taxon>Gammaproteobacteria</taxon>
        <taxon>Oceanospirillales</taxon>
        <taxon>Oceanospirillaceae</taxon>
        <taxon>Marinobacterium</taxon>
    </lineage>
</organism>
<protein>
    <submittedName>
        <fullName evidence="8">Diguanylate cyclase domain-containing protein</fullName>
        <ecNumber evidence="8">2.7.7.65</ecNumber>
    </submittedName>
</protein>
<feature type="transmembrane region" description="Helical" evidence="5">
    <location>
        <begin position="259"/>
        <end position="276"/>
    </location>
</feature>
<keyword evidence="8" id="KW-0808">Transferase</keyword>
<evidence type="ECO:0000256" key="3">
    <source>
        <dbReference type="ARBA" id="ARBA00022989"/>
    </source>
</evidence>
<sequence length="449" mass="50079">MRRRLVPLLCLLLVTMSGTLVTEYVAGLASERVQESRQRESLARLAELRARLESEINSVIHFTRGLMAYLEYRPYLTRAEFEFVAARMVQDGTYIRNIALAPDNVVRFVYPREGNEKVLGFDYRHNPDQWPAVREAIERQSSLVVGPVALVQGGLGLIVRTPVFVDDGTSHRYWGMASIVIDMEALLQGAGIAGELAGTVAIRGVDGLGAEGAQFFGPPGLFERPGVLTQEVIFQHSAWQLGLLPDDSDSGLAAMRVRILAYGLLLIILVLLLQLMQTFRRFERRATHDPLTGLPNRRLLLERAAQLLALSRRGRLEFCLCYIDLDGFKPVNDRFGHHAGDLVLLEVAARLRRVSRASDTVARTGGDEFVLLLPMVRNAREADQVVDKLRLALDEPFDCESQRISVGASMGWALFPSEADDLDDLMALADSRMYQVKARRKSALADYAM</sequence>
<keyword evidence="4 5" id="KW-0472">Membrane</keyword>
<dbReference type="Gene3D" id="3.30.450.350">
    <property type="entry name" value="CHASE domain"/>
    <property type="match status" value="1"/>
</dbReference>
<accession>A0ABW1ZVX4</accession>
<evidence type="ECO:0000256" key="2">
    <source>
        <dbReference type="ARBA" id="ARBA00022692"/>
    </source>
</evidence>
<keyword evidence="3 5" id="KW-1133">Transmembrane helix</keyword>
<dbReference type="InterPro" id="IPR029787">
    <property type="entry name" value="Nucleotide_cyclase"/>
</dbReference>
<dbReference type="EC" id="2.7.7.65" evidence="8"/>
<dbReference type="NCBIfam" id="TIGR00254">
    <property type="entry name" value="GGDEF"/>
    <property type="match status" value="1"/>
</dbReference>
<comment type="subcellular location">
    <subcellularLocation>
        <location evidence="1">Membrane</location>
    </subcellularLocation>
</comment>
<dbReference type="Proteomes" id="UP001596422">
    <property type="component" value="Unassembled WGS sequence"/>
</dbReference>
<evidence type="ECO:0000256" key="5">
    <source>
        <dbReference type="SAM" id="Phobius"/>
    </source>
</evidence>
<dbReference type="EMBL" id="JBHSWE010000001">
    <property type="protein sequence ID" value="MFC6669327.1"/>
    <property type="molecule type" value="Genomic_DNA"/>
</dbReference>
<dbReference type="Pfam" id="PF00990">
    <property type="entry name" value="GGDEF"/>
    <property type="match status" value="1"/>
</dbReference>
<comment type="caution">
    <text evidence="8">The sequence shown here is derived from an EMBL/GenBank/DDBJ whole genome shotgun (WGS) entry which is preliminary data.</text>
</comment>
<dbReference type="GO" id="GO:0052621">
    <property type="term" value="F:diguanylate cyclase activity"/>
    <property type="evidence" value="ECO:0007669"/>
    <property type="project" value="UniProtKB-EC"/>
</dbReference>
<evidence type="ECO:0000259" key="7">
    <source>
        <dbReference type="PROSITE" id="PS50887"/>
    </source>
</evidence>
<dbReference type="SMART" id="SM00267">
    <property type="entry name" value="GGDEF"/>
    <property type="match status" value="1"/>
</dbReference>
<dbReference type="Pfam" id="PF03924">
    <property type="entry name" value="CHASE"/>
    <property type="match status" value="1"/>
</dbReference>
<dbReference type="RefSeq" id="WP_379907891.1">
    <property type="nucleotide sequence ID" value="NZ_JBHSWE010000001.1"/>
</dbReference>
<dbReference type="Gene3D" id="3.30.70.270">
    <property type="match status" value="1"/>
</dbReference>
<name>A0ABW1ZVX4_9GAMM</name>
<dbReference type="InterPro" id="IPR042240">
    <property type="entry name" value="CHASE_sf"/>
</dbReference>
<evidence type="ECO:0000259" key="6">
    <source>
        <dbReference type="PROSITE" id="PS50839"/>
    </source>
</evidence>
<dbReference type="InterPro" id="IPR006189">
    <property type="entry name" value="CHASE_dom"/>
</dbReference>
<dbReference type="PANTHER" id="PTHR46663">
    <property type="entry name" value="DIGUANYLATE CYCLASE DGCT-RELATED"/>
    <property type="match status" value="1"/>
</dbReference>
<evidence type="ECO:0000256" key="4">
    <source>
        <dbReference type="ARBA" id="ARBA00023136"/>
    </source>
</evidence>
<dbReference type="PANTHER" id="PTHR46663:SF2">
    <property type="entry name" value="GGDEF DOMAIN-CONTAINING PROTEIN"/>
    <property type="match status" value="1"/>
</dbReference>
<dbReference type="PROSITE" id="PS50887">
    <property type="entry name" value="GGDEF"/>
    <property type="match status" value="1"/>
</dbReference>
<dbReference type="SUPFAM" id="SSF55073">
    <property type="entry name" value="Nucleotide cyclase"/>
    <property type="match status" value="1"/>
</dbReference>
<keyword evidence="9" id="KW-1185">Reference proteome</keyword>
<keyword evidence="8" id="KW-0548">Nucleotidyltransferase</keyword>
<evidence type="ECO:0000313" key="9">
    <source>
        <dbReference type="Proteomes" id="UP001596422"/>
    </source>
</evidence>
<dbReference type="InterPro" id="IPR043128">
    <property type="entry name" value="Rev_trsase/Diguanyl_cyclase"/>
</dbReference>
<feature type="domain" description="CHASE" evidence="6">
    <location>
        <begin position="105"/>
        <end position="197"/>
    </location>
</feature>
<feature type="domain" description="GGDEF" evidence="7">
    <location>
        <begin position="316"/>
        <end position="449"/>
    </location>
</feature>
<dbReference type="CDD" id="cd01949">
    <property type="entry name" value="GGDEF"/>
    <property type="match status" value="1"/>
</dbReference>
<evidence type="ECO:0000313" key="8">
    <source>
        <dbReference type="EMBL" id="MFC6669327.1"/>
    </source>
</evidence>
<dbReference type="InterPro" id="IPR052163">
    <property type="entry name" value="DGC-Regulatory_Protein"/>
</dbReference>
<reference evidence="9" key="1">
    <citation type="journal article" date="2019" name="Int. J. Syst. Evol. Microbiol.">
        <title>The Global Catalogue of Microorganisms (GCM) 10K type strain sequencing project: providing services to taxonomists for standard genome sequencing and annotation.</title>
        <authorList>
            <consortium name="The Broad Institute Genomics Platform"/>
            <consortium name="The Broad Institute Genome Sequencing Center for Infectious Disease"/>
            <person name="Wu L."/>
            <person name="Ma J."/>
        </authorList>
    </citation>
    <scope>NUCLEOTIDE SEQUENCE [LARGE SCALE GENOMIC DNA]</scope>
    <source>
        <strain evidence="9">NBRC 111756</strain>
    </source>
</reference>
<gene>
    <name evidence="8" type="ORF">ACFQDL_03850</name>
</gene>